<sequence length="123" mass="13787">MNGHPHGPPHGPPHEHTQDDTLEEKRKIKKRCNYNKAMSATKGCMQDECEWRKKRQSSILCITGMDPVACTSLFQDEPIFDHTGGEGVRGYICANTRSGRTCFASTETILHLPPPNLIFGCFQ</sequence>
<evidence type="ECO:0000313" key="4">
    <source>
        <dbReference type="Proteomes" id="UP000078546"/>
    </source>
</evidence>
<dbReference type="AlphaFoldDB" id="A0A1A8X6R0"/>
<reference evidence="3" key="2">
    <citation type="submission" date="2016-05" db="EMBL/GenBank/DDBJ databases">
        <authorList>
            <person name="Lavstsen T."/>
            <person name="Jespersen J.S."/>
        </authorList>
    </citation>
    <scope>NUCLEOTIDE SEQUENCE [LARGE SCALE GENOMIC DNA]</scope>
</reference>
<name>A0A1A8X6R0_PLAOA</name>
<accession>A0A1A8X6R0</accession>
<feature type="region of interest" description="Disordered" evidence="1">
    <location>
        <begin position="1"/>
        <end position="25"/>
    </location>
</feature>
<proteinExistence type="predicted"/>
<organism evidence="3 4">
    <name type="scientific">Plasmodium ovale curtisi</name>
    <dbReference type="NCBI Taxonomy" id="864141"/>
    <lineage>
        <taxon>Eukaryota</taxon>
        <taxon>Sar</taxon>
        <taxon>Alveolata</taxon>
        <taxon>Apicomplexa</taxon>
        <taxon>Aconoidasida</taxon>
        <taxon>Haemosporida</taxon>
        <taxon>Plasmodiidae</taxon>
        <taxon>Plasmodium</taxon>
        <taxon>Plasmodium (Plasmodium)</taxon>
    </lineage>
</organism>
<dbReference type="EMBL" id="FLQV01001320">
    <property type="protein sequence ID" value="SBS99465.1"/>
    <property type="molecule type" value="Genomic_DNA"/>
</dbReference>
<reference evidence="4 5" key="1">
    <citation type="submission" date="2016-05" db="EMBL/GenBank/DDBJ databases">
        <authorList>
            <person name="Naeem Raeece"/>
        </authorList>
    </citation>
    <scope>NUCLEOTIDE SEQUENCE [LARGE SCALE GENOMIC DNA]</scope>
</reference>
<feature type="compositionally biased region" description="Basic and acidic residues" evidence="1">
    <location>
        <begin position="12"/>
        <end position="25"/>
    </location>
</feature>
<evidence type="ECO:0000313" key="3">
    <source>
        <dbReference type="EMBL" id="SBS99465.1"/>
    </source>
</evidence>
<gene>
    <name evidence="3" type="ORF">POVCU1_052930</name>
    <name evidence="2" type="ORF">POVCU2_0028370</name>
</gene>
<evidence type="ECO:0000256" key="1">
    <source>
        <dbReference type="SAM" id="MobiDB-lite"/>
    </source>
</evidence>
<dbReference type="Proteomes" id="UP000078546">
    <property type="component" value="Unassembled WGS sequence"/>
</dbReference>
<evidence type="ECO:0000313" key="2">
    <source>
        <dbReference type="EMBL" id="SBS84861.1"/>
    </source>
</evidence>
<dbReference type="Proteomes" id="UP000078560">
    <property type="component" value="Unassembled WGS sequence"/>
</dbReference>
<feature type="compositionally biased region" description="Pro residues" evidence="1">
    <location>
        <begin position="1"/>
        <end position="11"/>
    </location>
</feature>
<dbReference type="EMBL" id="FLQU01000378">
    <property type="protein sequence ID" value="SBS84861.1"/>
    <property type="molecule type" value="Genomic_DNA"/>
</dbReference>
<protein>
    <submittedName>
        <fullName evidence="3">Uncharacterized protein</fullName>
    </submittedName>
</protein>
<evidence type="ECO:0000313" key="5">
    <source>
        <dbReference type="Proteomes" id="UP000078560"/>
    </source>
</evidence>